<dbReference type="PANTHER" id="PTHR47174">
    <property type="entry name" value="BRIDGING INTEGRATOR 3"/>
    <property type="match status" value="1"/>
</dbReference>
<dbReference type="GO" id="GO:0097320">
    <property type="term" value="P:plasma membrane tubulation"/>
    <property type="evidence" value="ECO:0007669"/>
    <property type="project" value="TreeGrafter"/>
</dbReference>
<feature type="domain" description="BAR" evidence="6">
    <location>
        <begin position="13"/>
        <end position="236"/>
    </location>
</feature>
<dbReference type="Pfam" id="PF03114">
    <property type="entry name" value="BAR"/>
    <property type="match status" value="1"/>
</dbReference>
<feature type="compositionally biased region" description="Pro residues" evidence="4">
    <location>
        <begin position="417"/>
        <end position="429"/>
    </location>
</feature>
<evidence type="ECO:0000313" key="7">
    <source>
        <dbReference type="EMBL" id="CAG8593983.1"/>
    </source>
</evidence>
<dbReference type="SMART" id="SM00721">
    <property type="entry name" value="BAR"/>
    <property type="match status" value="1"/>
</dbReference>
<dbReference type="PROSITE" id="PS50002">
    <property type="entry name" value="SH3"/>
    <property type="match status" value="1"/>
</dbReference>
<protein>
    <submittedName>
        <fullName evidence="7">8058_t:CDS:1</fullName>
    </submittedName>
</protein>
<dbReference type="SUPFAM" id="SSF103657">
    <property type="entry name" value="BAR/IMD domain-like"/>
    <property type="match status" value="1"/>
</dbReference>
<dbReference type="AlphaFoldDB" id="A0A9N9CB81"/>
<feature type="region of interest" description="Disordered" evidence="4">
    <location>
        <begin position="379"/>
        <end position="469"/>
    </location>
</feature>
<keyword evidence="3" id="KW-0175">Coiled coil</keyword>
<dbReference type="EMBL" id="CAJVPJ010001508">
    <property type="protein sequence ID" value="CAG8593983.1"/>
    <property type="molecule type" value="Genomic_DNA"/>
</dbReference>
<feature type="region of interest" description="Disordered" evidence="4">
    <location>
        <begin position="229"/>
        <end position="322"/>
    </location>
</feature>
<feature type="compositionally biased region" description="Low complexity" evidence="4">
    <location>
        <begin position="231"/>
        <end position="243"/>
    </location>
</feature>
<organism evidence="7 8">
    <name type="scientific">Paraglomus occultum</name>
    <dbReference type="NCBI Taxonomy" id="144539"/>
    <lineage>
        <taxon>Eukaryota</taxon>
        <taxon>Fungi</taxon>
        <taxon>Fungi incertae sedis</taxon>
        <taxon>Mucoromycota</taxon>
        <taxon>Glomeromycotina</taxon>
        <taxon>Glomeromycetes</taxon>
        <taxon>Paraglomerales</taxon>
        <taxon>Paraglomeraceae</taxon>
        <taxon>Paraglomus</taxon>
    </lineage>
</organism>
<gene>
    <name evidence="7" type="ORF">POCULU_LOCUS7119</name>
</gene>
<evidence type="ECO:0000256" key="1">
    <source>
        <dbReference type="ARBA" id="ARBA00022443"/>
    </source>
</evidence>
<dbReference type="InterPro" id="IPR046982">
    <property type="entry name" value="BIN3/RVS161-like"/>
</dbReference>
<evidence type="ECO:0000256" key="3">
    <source>
        <dbReference type="SAM" id="Coils"/>
    </source>
</evidence>
<dbReference type="InterPro" id="IPR004148">
    <property type="entry name" value="BAR_dom"/>
</dbReference>
<dbReference type="GO" id="GO:0043332">
    <property type="term" value="C:mating projection tip"/>
    <property type="evidence" value="ECO:0007669"/>
    <property type="project" value="TreeGrafter"/>
</dbReference>
<dbReference type="SUPFAM" id="SSF50044">
    <property type="entry name" value="SH3-domain"/>
    <property type="match status" value="1"/>
</dbReference>
<feature type="coiled-coil region" evidence="3">
    <location>
        <begin position="125"/>
        <end position="194"/>
    </location>
</feature>
<name>A0A9N9CB81_9GLOM</name>
<keyword evidence="8" id="KW-1185">Reference proteome</keyword>
<dbReference type="Gene3D" id="2.30.30.40">
    <property type="entry name" value="SH3 Domains"/>
    <property type="match status" value="1"/>
</dbReference>
<keyword evidence="1 2" id="KW-0728">SH3 domain</keyword>
<dbReference type="PRINTS" id="PR00452">
    <property type="entry name" value="SH3DOMAIN"/>
</dbReference>
<dbReference type="Pfam" id="PF14604">
    <property type="entry name" value="SH3_9"/>
    <property type="match status" value="1"/>
</dbReference>
<dbReference type="PANTHER" id="PTHR47174:SF1">
    <property type="entry name" value="REDUCED VIABILITY UPON STARVATION PROTEIN 167"/>
    <property type="match status" value="1"/>
</dbReference>
<dbReference type="SMART" id="SM00326">
    <property type="entry name" value="SH3"/>
    <property type="match status" value="1"/>
</dbReference>
<sequence>MKKNIGKFKQWTGEKLGSSHKTETTYEFKELQQKADARNSGYDKLLVTTNAYLKTIGKKKASFDDRSRSLPIESLGAAMRVFGEDLGSDSEFGAALVKLGIANEKIASAQLEYLTRVKDEFLEGINAVTTDIKQYQALKKKLESRRLDYDAKQNRVQKSKKEKPEWEEEMQAAKQKYEETLEDLENKINTIFEHEDHSVKDVTSFLDAQFEFFKRGYEILAEVKEDWVEVNSETTSRRPSNSRRSTRDSRTSRDDTEDQFSDDDTRSYSNDSRSRDGRTSTSRSSGAASKSKSLKSNISNKAVRSRSPSTYSKDSSSSSGAKRVKAIYEFEASGDDELTIAVDDVITVTDEIDEGWWIGEITDPDGTVRRGMFPANYTTEINEPISSRRTPKISRQSYDDSENEDIRSQTTTSRNVPPVPSRQSKPPPSKSSRSAPAPRSVTRSSSTNSASAQRTSYLPDFSNDRGASNVGPCRECECDDYAANVFKKGMCNNCFHKH</sequence>
<dbReference type="Proteomes" id="UP000789572">
    <property type="component" value="Unassembled WGS sequence"/>
</dbReference>
<evidence type="ECO:0000313" key="8">
    <source>
        <dbReference type="Proteomes" id="UP000789572"/>
    </source>
</evidence>
<dbReference type="CDD" id="cd00174">
    <property type="entry name" value="SH3"/>
    <property type="match status" value="1"/>
</dbReference>
<feature type="compositionally biased region" description="Basic and acidic residues" evidence="4">
    <location>
        <begin position="245"/>
        <end position="254"/>
    </location>
</feature>
<feature type="compositionally biased region" description="Low complexity" evidence="4">
    <location>
        <begin position="430"/>
        <end position="456"/>
    </location>
</feature>
<dbReference type="PROSITE" id="PS51021">
    <property type="entry name" value="BAR"/>
    <property type="match status" value="1"/>
</dbReference>
<evidence type="ECO:0000256" key="2">
    <source>
        <dbReference type="PROSITE-ProRule" id="PRU00192"/>
    </source>
</evidence>
<evidence type="ECO:0000259" key="6">
    <source>
        <dbReference type="PROSITE" id="PS51021"/>
    </source>
</evidence>
<evidence type="ECO:0000256" key="4">
    <source>
        <dbReference type="SAM" id="MobiDB-lite"/>
    </source>
</evidence>
<comment type="caution">
    <text evidence="7">The sequence shown here is derived from an EMBL/GenBank/DDBJ whole genome shotgun (WGS) entry which is preliminary data.</text>
</comment>
<feature type="compositionally biased region" description="Polar residues" evidence="4">
    <location>
        <begin position="379"/>
        <end position="396"/>
    </location>
</feature>
<dbReference type="InterPro" id="IPR036028">
    <property type="entry name" value="SH3-like_dom_sf"/>
</dbReference>
<dbReference type="InterPro" id="IPR027267">
    <property type="entry name" value="AH/BAR_dom_sf"/>
</dbReference>
<evidence type="ECO:0000259" key="5">
    <source>
        <dbReference type="PROSITE" id="PS50002"/>
    </source>
</evidence>
<dbReference type="GO" id="GO:0030479">
    <property type="term" value="C:actin cortical patch"/>
    <property type="evidence" value="ECO:0007669"/>
    <property type="project" value="TreeGrafter"/>
</dbReference>
<dbReference type="GO" id="GO:1990528">
    <property type="term" value="C:Rvs161p-Rvs167p complex"/>
    <property type="evidence" value="ECO:0007669"/>
    <property type="project" value="TreeGrafter"/>
</dbReference>
<dbReference type="GO" id="GO:0006897">
    <property type="term" value="P:endocytosis"/>
    <property type="evidence" value="ECO:0007669"/>
    <property type="project" value="InterPro"/>
</dbReference>
<dbReference type="GO" id="GO:0008289">
    <property type="term" value="F:lipid binding"/>
    <property type="evidence" value="ECO:0007669"/>
    <property type="project" value="TreeGrafter"/>
</dbReference>
<accession>A0A9N9CB81</accession>
<proteinExistence type="predicted"/>
<reference evidence="7" key="1">
    <citation type="submission" date="2021-06" db="EMBL/GenBank/DDBJ databases">
        <authorList>
            <person name="Kallberg Y."/>
            <person name="Tangrot J."/>
            <person name="Rosling A."/>
        </authorList>
    </citation>
    <scope>NUCLEOTIDE SEQUENCE</scope>
    <source>
        <strain evidence="7">IA702</strain>
    </source>
</reference>
<dbReference type="Gene3D" id="1.20.1270.60">
    <property type="entry name" value="Arfaptin homology (AH) domain/BAR domain"/>
    <property type="match status" value="1"/>
</dbReference>
<dbReference type="InterPro" id="IPR001452">
    <property type="entry name" value="SH3_domain"/>
</dbReference>
<dbReference type="OrthoDB" id="14167at2759"/>
<dbReference type="GO" id="GO:0031097">
    <property type="term" value="C:medial cortex"/>
    <property type="evidence" value="ECO:0007669"/>
    <property type="project" value="TreeGrafter"/>
</dbReference>
<feature type="compositionally biased region" description="Low complexity" evidence="4">
    <location>
        <begin position="279"/>
        <end position="319"/>
    </location>
</feature>
<dbReference type="GO" id="GO:0051666">
    <property type="term" value="P:actin cortical patch localization"/>
    <property type="evidence" value="ECO:0007669"/>
    <property type="project" value="InterPro"/>
</dbReference>
<feature type="domain" description="SH3" evidence="5">
    <location>
        <begin position="319"/>
        <end position="383"/>
    </location>
</feature>